<dbReference type="InterPro" id="IPR001245">
    <property type="entry name" value="Ser-Thr/Tyr_kinase_cat_dom"/>
</dbReference>
<dbReference type="Gene3D" id="3.30.200.20">
    <property type="entry name" value="Phosphorylase Kinase, domain 1"/>
    <property type="match status" value="1"/>
</dbReference>
<feature type="compositionally biased region" description="Basic residues" evidence="7">
    <location>
        <begin position="945"/>
        <end position="956"/>
    </location>
</feature>
<keyword evidence="4" id="KW-0418">Kinase</keyword>
<feature type="compositionally biased region" description="Low complexity" evidence="7">
    <location>
        <begin position="789"/>
        <end position="805"/>
    </location>
</feature>
<gene>
    <name evidence="10" type="ORF">RRG08_034381</name>
</gene>
<dbReference type="InterPro" id="IPR001660">
    <property type="entry name" value="SAM"/>
</dbReference>
<dbReference type="SMART" id="SM00220">
    <property type="entry name" value="S_TKc"/>
    <property type="match status" value="1"/>
</dbReference>
<evidence type="ECO:0000256" key="3">
    <source>
        <dbReference type="ARBA" id="ARBA00022741"/>
    </source>
</evidence>
<evidence type="ECO:0000256" key="2">
    <source>
        <dbReference type="ARBA" id="ARBA00022679"/>
    </source>
</evidence>
<dbReference type="SMART" id="SM00454">
    <property type="entry name" value="SAM"/>
    <property type="match status" value="1"/>
</dbReference>
<keyword evidence="1" id="KW-0723">Serine/threonine-protein kinase</keyword>
<feature type="compositionally biased region" description="Basic and acidic residues" evidence="7">
    <location>
        <begin position="908"/>
        <end position="929"/>
    </location>
</feature>
<dbReference type="Pfam" id="PF00536">
    <property type="entry name" value="SAM_1"/>
    <property type="match status" value="1"/>
</dbReference>
<protein>
    <recommendedName>
        <fullName evidence="12">Mitogen-activated protein kinase kinase kinase MLT</fullName>
    </recommendedName>
</protein>
<dbReference type="PROSITE" id="PS50011">
    <property type="entry name" value="PROTEIN_KINASE_DOM"/>
    <property type="match status" value="1"/>
</dbReference>
<comment type="caution">
    <text evidence="10">The sequence shown here is derived from an EMBL/GenBank/DDBJ whole genome shotgun (WGS) entry which is preliminary data.</text>
</comment>
<dbReference type="GO" id="GO:0005524">
    <property type="term" value="F:ATP binding"/>
    <property type="evidence" value="ECO:0007669"/>
    <property type="project" value="UniProtKB-KW"/>
</dbReference>
<dbReference type="InterPro" id="IPR000719">
    <property type="entry name" value="Prot_kinase_dom"/>
</dbReference>
<dbReference type="Pfam" id="PF07714">
    <property type="entry name" value="PK_Tyr_Ser-Thr"/>
    <property type="match status" value="1"/>
</dbReference>
<evidence type="ECO:0000256" key="4">
    <source>
        <dbReference type="ARBA" id="ARBA00022777"/>
    </source>
</evidence>
<dbReference type="Gene3D" id="1.10.510.10">
    <property type="entry name" value="Transferase(Phosphotransferase) domain 1"/>
    <property type="match status" value="1"/>
</dbReference>
<feature type="compositionally biased region" description="Basic and acidic residues" evidence="7">
    <location>
        <begin position="686"/>
        <end position="696"/>
    </location>
</feature>
<feature type="region of interest" description="Disordered" evidence="7">
    <location>
        <begin position="657"/>
        <end position="722"/>
    </location>
</feature>
<dbReference type="PROSITE" id="PS50105">
    <property type="entry name" value="SAM_DOMAIN"/>
    <property type="match status" value="1"/>
</dbReference>
<feature type="compositionally biased region" description="Polar residues" evidence="7">
    <location>
        <begin position="1016"/>
        <end position="1026"/>
    </location>
</feature>
<keyword evidence="6" id="KW-0175">Coiled coil</keyword>
<dbReference type="AlphaFoldDB" id="A0AAE0YD61"/>
<accession>A0AAE0YD61</accession>
<dbReference type="PANTHER" id="PTHR44329:SF288">
    <property type="entry name" value="MITOGEN-ACTIVATED PROTEIN KINASE KINASE KINASE 20"/>
    <property type="match status" value="1"/>
</dbReference>
<evidence type="ECO:0000259" key="8">
    <source>
        <dbReference type="PROSITE" id="PS50011"/>
    </source>
</evidence>
<feature type="compositionally biased region" description="Basic residues" evidence="7">
    <location>
        <begin position="1037"/>
        <end position="1048"/>
    </location>
</feature>
<dbReference type="PRINTS" id="PR00109">
    <property type="entry name" value="TYRKINASE"/>
</dbReference>
<feature type="region of interest" description="Disordered" evidence="7">
    <location>
        <begin position="784"/>
        <end position="1048"/>
    </location>
</feature>
<feature type="domain" description="Protein kinase" evidence="8">
    <location>
        <begin position="16"/>
        <end position="268"/>
    </location>
</feature>
<name>A0AAE0YD61_9GAST</name>
<feature type="compositionally biased region" description="Low complexity" evidence="7">
    <location>
        <begin position="883"/>
        <end position="896"/>
    </location>
</feature>
<dbReference type="Proteomes" id="UP001283361">
    <property type="component" value="Unassembled WGS sequence"/>
</dbReference>
<keyword evidence="3" id="KW-0547">Nucleotide-binding</keyword>
<feature type="compositionally biased region" description="Basic and acidic residues" evidence="7">
    <location>
        <begin position="823"/>
        <end position="841"/>
    </location>
</feature>
<feature type="compositionally biased region" description="Polar residues" evidence="7">
    <location>
        <begin position="712"/>
        <end position="722"/>
    </location>
</feature>
<feature type="compositionally biased region" description="Basic and acidic residues" evidence="7">
    <location>
        <begin position="1027"/>
        <end position="1036"/>
    </location>
</feature>
<evidence type="ECO:0000256" key="5">
    <source>
        <dbReference type="ARBA" id="ARBA00022840"/>
    </source>
</evidence>
<proteinExistence type="predicted"/>
<feature type="compositionally biased region" description="Basic and acidic residues" evidence="7">
    <location>
        <begin position="852"/>
        <end position="865"/>
    </location>
</feature>
<organism evidence="10 11">
    <name type="scientific">Elysia crispata</name>
    <name type="common">lettuce slug</name>
    <dbReference type="NCBI Taxonomy" id="231223"/>
    <lineage>
        <taxon>Eukaryota</taxon>
        <taxon>Metazoa</taxon>
        <taxon>Spiralia</taxon>
        <taxon>Lophotrochozoa</taxon>
        <taxon>Mollusca</taxon>
        <taxon>Gastropoda</taxon>
        <taxon>Heterobranchia</taxon>
        <taxon>Euthyneura</taxon>
        <taxon>Panpulmonata</taxon>
        <taxon>Sacoglossa</taxon>
        <taxon>Placobranchoidea</taxon>
        <taxon>Plakobranchidae</taxon>
        <taxon>Elysia</taxon>
    </lineage>
</organism>
<evidence type="ECO:0000256" key="6">
    <source>
        <dbReference type="SAM" id="Coils"/>
    </source>
</evidence>
<keyword evidence="5" id="KW-0067">ATP-binding</keyword>
<dbReference type="PANTHER" id="PTHR44329">
    <property type="entry name" value="SERINE/THREONINE-PROTEIN KINASE TNNI3K-RELATED"/>
    <property type="match status" value="1"/>
</dbReference>
<reference evidence="10" key="1">
    <citation type="journal article" date="2023" name="G3 (Bethesda)">
        <title>A reference genome for the long-term kleptoplast-retaining sea slug Elysia crispata morphotype clarki.</title>
        <authorList>
            <person name="Eastman K.E."/>
            <person name="Pendleton A.L."/>
            <person name="Shaikh M.A."/>
            <person name="Suttiyut T."/>
            <person name="Ogas R."/>
            <person name="Tomko P."/>
            <person name="Gavelis G."/>
            <person name="Widhalm J.R."/>
            <person name="Wisecaver J.H."/>
        </authorList>
    </citation>
    <scope>NUCLEOTIDE SEQUENCE</scope>
    <source>
        <strain evidence="10">ECLA1</strain>
    </source>
</reference>
<dbReference type="Gene3D" id="1.10.150.50">
    <property type="entry name" value="Transcription Factor, Ets-1"/>
    <property type="match status" value="1"/>
</dbReference>
<evidence type="ECO:0000313" key="11">
    <source>
        <dbReference type="Proteomes" id="UP001283361"/>
    </source>
</evidence>
<dbReference type="GO" id="GO:0005737">
    <property type="term" value="C:cytoplasm"/>
    <property type="evidence" value="ECO:0007669"/>
    <property type="project" value="TreeGrafter"/>
</dbReference>
<dbReference type="InterPro" id="IPR011009">
    <property type="entry name" value="Kinase-like_dom_sf"/>
</dbReference>
<dbReference type="InterPro" id="IPR008271">
    <property type="entry name" value="Ser/Thr_kinase_AS"/>
</dbReference>
<evidence type="ECO:0008006" key="12">
    <source>
        <dbReference type="Google" id="ProtNLM"/>
    </source>
</evidence>
<feature type="domain" description="SAM" evidence="9">
    <location>
        <begin position="338"/>
        <end position="408"/>
    </location>
</feature>
<keyword evidence="2" id="KW-0808">Transferase</keyword>
<dbReference type="SUPFAM" id="SSF47769">
    <property type="entry name" value="SAM/Pointed domain"/>
    <property type="match status" value="1"/>
</dbReference>
<evidence type="ECO:0000256" key="1">
    <source>
        <dbReference type="ARBA" id="ARBA00022527"/>
    </source>
</evidence>
<evidence type="ECO:0000259" key="9">
    <source>
        <dbReference type="PROSITE" id="PS50105"/>
    </source>
</evidence>
<sequence>MEEVGGTLVEIPFNDLIFYERCGGGTFGSVYRALWHSQNMIVAVKRLLVLEKEAQVLSNLSHRNIIKFYGAVIQDPNYCLVTEFAPNGSLYSYMRDANNELDFRQIVKWTIEIARGMNYLHWEAPIKVIHRDLKSKNVVIAEDWSCKICDFGASRFIGSTTKMSLAGTFPWMAPEVIQSFPVSESCDIWSFGVVLWEILTKEVPFNGIEGFQVAWVVVEKGERLTIPTECPPSFRKIMEQCWQLDPKLRPTFTQLLVQLKAMSEDEYLPQSTNSFLDHKGIWKKEIQLTLERLKKAERDISHREQELQERELKLKERERLLGQQFNVVNLEDYDVNTWRDVDVYQWVMQLRTSGHTADLAQYAELFLSHHITGRRLLRMTEKDLKEIGIQSVGHVMDFQVEIDMLKTHNFRLLNFPPLVKQEEQSPSKKELETVSLVLIFGHHLRKGGTPEETKWKMYLDMDVEGEEDRSVVTLVKEVAFTCKVPAYGTFRLTHPPYIMNTWCQGVVNEMTIECVIIYEPTVYKPRTTRFLYQVDGDNPASNQKSVQLKLDRLPVQATESLSESAVSSISMPISPPSVHPLSSVGSGLHHTPSFPSLSSAWTKTFFPVDLPQNRSQTKPPDMWASVVAGRKPSITKPIPGTTNVLFPELSAATSHSVSQASSSRSSASGSYSSSNPMKIKSSPETGLKKTPEEVKLDLSSLSEENDKDRNGNESPASGNSSGKALKVAFKLEPQDSDVVNSDSLQSGSISHRLSSYADACRSPCLAVSNSQSQSSSFAYNVRDQHHNSKNSSQLISSSKSSGFSHHSYRNNRNDGKSGSSGNGEKKGGGESYGHRRLEALERPWTGRQISKARSESNSHSQRDYPDNYQYRRAFSGGHTVSPASNLNSASHNSLMNGDYEEQTTSGGTKEENDHNHHPQGRHERGDYKGYYKKGQNQGEYERANRRGRGRGHHHADRGKGNNQNHRGRGRYEEVQDRDYKWGDGKKWTSKSLSGVNNFHGGKEGSNLVSKAEGIHSGQNNDKTSNVAEDRDSEGFRQVRHGKGRHHDH</sequence>
<dbReference type="EMBL" id="JAWDGP010006429">
    <property type="protein sequence ID" value="KAK3741336.1"/>
    <property type="molecule type" value="Genomic_DNA"/>
</dbReference>
<feature type="compositionally biased region" description="Basic and acidic residues" evidence="7">
    <location>
        <begin position="969"/>
        <end position="986"/>
    </location>
</feature>
<dbReference type="GO" id="GO:0004674">
    <property type="term" value="F:protein serine/threonine kinase activity"/>
    <property type="evidence" value="ECO:0007669"/>
    <property type="project" value="UniProtKB-KW"/>
</dbReference>
<keyword evidence="11" id="KW-1185">Reference proteome</keyword>
<dbReference type="InterPro" id="IPR051681">
    <property type="entry name" value="Ser/Thr_Kinases-Pseudokinases"/>
</dbReference>
<dbReference type="SUPFAM" id="SSF56112">
    <property type="entry name" value="Protein kinase-like (PK-like)"/>
    <property type="match status" value="1"/>
</dbReference>
<dbReference type="PROSITE" id="PS00108">
    <property type="entry name" value="PROTEIN_KINASE_ST"/>
    <property type="match status" value="1"/>
</dbReference>
<evidence type="ECO:0000313" key="10">
    <source>
        <dbReference type="EMBL" id="KAK3741336.1"/>
    </source>
</evidence>
<dbReference type="InterPro" id="IPR013761">
    <property type="entry name" value="SAM/pointed_sf"/>
</dbReference>
<feature type="compositionally biased region" description="Low complexity" evidence="7">
    <location>
        <begin position="657"/>
        <end position="674"/>
    </location>
</feature>
<evidence type="ECO:0000256" key="7">
    <source>
        <dbReference type="SAM" id="MobiDB-lite"/>
    </source>
</evidence>
<feature type="coiled-coil region" evidence="6">
    <location>
        <begin position="286"/>
        <end position="313"/>
    </location>
</feature>